<dbReference type="AlphaFoldDB" id="F0ZL02"/>
<dbReference type="PANTHER" id="PTHR10763:SF26">
    <property type="entry name" value="CELL DIVISION CONTROL PROTEIN 6 HOMOLOG"/>
    <property type="match status" value="1"/>
</dbReference>
<dbReference type="InterPro" id="IPR050311">
    <property type="entry name" value="ORC1/CDC6"/>
</dbReference>
<dbReference type="InParanoid" id="F0ZL02"/>
<dbReference type="FunFam" id="3.40.50.300:FF:003464">
    <property type="entry name" value="Cell division control protein"/>
    <property type="match status" value="1"/>
</dbReference>
<keyword evidence="6" id="KW-1185">Reference proteome</keyword>
<reference evidence="6" key="1">
    <citation type="journal article" date="2011" name="Genome Biol.">
        <title>Comparative genomics of the social amoebae Dictyostelium discoideum and Dictyostelium purpureum.</title>
        <authorList>
            <consortium name="US DOE Joint Genome Institute (JGI-PGF)"/>
            <person name="Sucgang R."/>
            <person name="Kuo A."/>
            <person name="Tian X."/>
            <person name="Salerno W."/>
            <person name="Parikh A."/>
            <person name="Feasley C.L."/>
            <person name="Dalin E."/>
            <person name="Tu H."/>
            <person name="Huang E."/>
            <person name="Barry K."/>
            <person name="Lindquist E."/>
            <person name="Shapiro H."/>
            <person name="Bruce D."/>
            <person name="Schmutz J."/>
            <person name="Salamov A."/>
            <person name="Fey P."/>
            <person name="Gaudet P."/>
            <person name="Anjard C."/>
            <person name="Babu M.M."/>
            <person name="Basu S."/>
            <person name="Bushmanova Y."/>
            <person name="van der Wel H."/>
            <person name="Katoh-Kurasawa M."/>
            <person name="Dinh C."/>
            <person name="Coutinho P.M."/>
            <person name="Saito T."/>
            <person name="Elias M."/>
            <person name="Schaap P."/>
            <person name="Kay R.R."/>
            <person name="Henrissat B."/>
            <person name="Eichinger L."/>
            <person name="Rivero F."/>
            <person name="Putnam N.H."/>
            <person name="West C.M."/>
            <person name="Loomis W.F."/>
            <person name="Chisholm R.L."/>
            <person name="Shaulsky G."/>
            <person name="Strassmann J.E."/>
            <person name="Queller D.C."/>
            <person name="Kuspa A."/>
            <person name="Grigoriev I.V."/>
        </authorList>
    </citation>
    <scope>NUCLEOTIDE SEQUENCE [LARGE SCALE GENOMIC DNA]</scope>
    <source>
        <strain evidence="6">QSDP1</strain>
    </source>
</reference>
<dbReference type="Gene3D" id="1.10.8.60">
    <property type="match status" value="1"/>
</dbReference>
<dbReference type="VEuPathDB" id="AmoebaDB:DICPUDRAFT_78920"/>
<evidence type="ECO:0000256" key="2">
    <source>
        <dbReference type="ARBA" id="ARBA00022705"/>
    </source>
</evidence>
<dbReference type="GO" id="GO:0003688">
    <property type="term" value="F:DNA replication origin binding"/>
    <property type="evidence" value="ECO:0000318"/>
    <property type="project" value="GO_Central"/>
</dbReference>
<evidence type="ECO:0000259" key="4">
    <source>
        <dbReference type="SMART" id="SM00382"/>
    </source>
</evidence>
<keyword evidence="2" id="KW-0235">DNA replication</keyword>
<dbReference type="GO" id="GO:0006270">
    <property type="term" value="P:DNA replication initiation"/>
    <property type="evidence" value="ECO:0000318"/>
    <property type="project" value="GO_Central"/>
</dbReference>
<dbReference type="GO" id="GO:0033314">
    <property type="term" value="P:mitotic DNA replication checkpoint signaling"/>
    <property type="evidence" value="ECO:0000318"/>
    <property type="project" value="GO_Central"/>
</dbReference>
<dbReference type="InterPro" id="IPR049945">
    <property type="entry name" value="AAA_22"/>
</dbReference>
<comment type="similarity">
    <text evidence="1">Belongs to the CDC6/cdc18 family.</text>
</comment>
<dbReference type="Proteomes" id="UP000001064">
    <property type="component" value="Unassembled WGS sequence"/>
</dbReference>
<evidence type="ECO:0000313" key="6">
    <source>
        <dbReference type="Proteomes" id="UP000001064"/>
    </source>
</evidence>
<gene>
    <name evidence="5" type="ORF">DICPUDRAFT_78920</name>
</gene>
<dbReference type="Pfam" id="PF13401">
    <property type="entry name" value="AAA_22"/>
    <property type="match status" value="1"/>
</dbReference>
<proteinExistence type="inferred from homology"/>
<dbReference type="FunCoup" id="F0ZL02">
    <property type="interactions" value="82"/>
</dbReference>
<dbReference type="OrthoDB" id="1926878at2759"/>
<dbReference type="EMBL" id="GL871062">
    <property type="protein sequence ID" value="EGC35353.1"/>
    <property type="molecule type" value="Genomic_DNA"/>
</dbReference>
<evidence type="ECO:0000313" key="5">
    <source>
        <dbReference type="EMBL" id="EGC35353.1"/>
    </source>
</evidence>
<feature type="compositionally biased region" description="Acidic residues" evidence="3">
    <location>
        <begin position="427"/>
        <end position="446"/>
    </location>
</feature>
<dbReference type="RefSeq" id="XP_003288091.1">
    <property type="nucleotide sequence ID" value="XM_003288043.1"/>
</dbReference>
<dbReference type="PANTHER" id="PTHR10763">
    <property type="entry name" value="CELL DIVISION CONTROL PROTEIN 6-RELATED"/>
    <property type="match status" value="1"/>
</dbReference>
<name>F0ZL02_DICPU</name>
<evidence type="ECO:0000256" key="1">
    <source>
        <dbReference type="ARBA" id="ARBA00006184"/>
    </source>
</evidence>
<dbReference type="SUPFAM" id="SSF52540">
    <property type="entry name" value="P-loop containing nucleoside triphosphate hydrolases"/>
    <property type="match status" value="1"/>
</dbReference>
<dbReference type="GO" id="GO:0005634">
    <property type="term" value="C:nucleus"/>
    <property type="evidence" value="ECO:0000318"/>
    <property type="project" value="GO_Central"/>
</dbReference>
<dbReference type="GO" id="GO:0016887">
    <property type="term" value="F:ATP hydrolysis activity"/>
    <property type="evidence" value="ECO:0007669"/>
    <property type="project" value="InterPro"/>
</dbReference>
<dbReference type="Gene3D" id="3.40.50.300">
    <property type="entry name" value="P-loop containing nucleotide triphosphate hydrolases"/>
    <property type="match status" value="1"/>
</dbReference>
<organism evidence="5 6">
    <name type="scientific">Dictyostelium purpureum</name>
    <name type="common">Slime mold</name>
    <dbReference type="NCBI Taxonomy" id="5786"/>
    <lineage>
        <taxon>Eukaryota</taxon>
        <taxon>Amoebozoa</taxon>
        <taxon>Evosea</taxon>
        <taxon>Eumycetozoa</taxon>
        <taxon>Dictyostelia</taxon>
        <taxon>Dictyosteliales</taxon>
        <taxon>Dictyosteliaceae</taxon>
        <taxon>Dictyostelium</taxon>
    </lineage>
</organism>
<dbReference type="SMART" id="SM00382">
    <property type="entry name" value="AAA"/>
    <property type="match status" value="1"/>
</dbReference>
<dbReference type="KEGG" id="dpp:DICPUDRAFT_78920"/>
<dbReference type="InterPro" id="IPR003593">
    <property type="entry name" value="AAA+_ATPase"/>
</dbReference>
<dbReference type="InterPro" id="IPR027417">
    <property type="entry name" value="P-loop_NTPase"/>
</dbReference>
<dbReference type="eggNOG" id="KOG2227">
    <property type="taxonomic scope" value="Eukaryota"/>
</dbReference>
<evidence type="ECO:0000256" key="3">
    <source>
        <dbReference type="SAM" id="MobiDB-lite"/>
    </source>
</evidence>
<feature type="domain" description="AAA+ ATPase" evidence="4">
    <location>
        <begin position="54"/>
        <end position="196"/>
    </location>
</feature>
<protein>
    <recommendedName>
        <fullName evidence="4">AAA+ ATPase domain-containing protein</fullName>
    </recommendedName>
</protein>
<accession>F0ZL02</accession>
<sequence>MNQLLELIGNSFTFKENLEASDLIYDKDDYQVPGRGIEYKRLNAFIRKNYKSGTGNALYICGQPGTGKSLTLLTLSKTLPRDKYKTVYINCYTIDIKKIYSEIYKSIKNLLNTKKNENESLQLIKNLIPNYNRKIILILDEIDIVVKNPAILNSLFELPFLKDSTLLLFGIANDLNLVDKSLSGLSQKGIEIEVLHFKPYREDQILSILKGRLENVYNMLDLTEEQRAIIFEDESLELIAKQISNSNSDIRKSFEVMRSLTTKKYQSFILNNISIEEMEIPTPIPTEDFMCSQDNSNQFIFTIDNVMDVMYSMFENQTTKTLKHFPAHSIVILFSAFNLKELNFLTLYDSYRLNCDIIQFNPLEKKDFKASLDCCTSNGFMTMINHREENKRTITIHYSKEDLVGAFQNTIIYADLLTDLIPKEESQSDNDDDEYDEDDEDDEDDY</sequence>
<feature type="region of interest" description="Disordered" evidence="3">
    <location>
        <begin position="422"/>
        <end position="446"/>
    </location>
</feature>
<dbReference type="STRING" id="5786.F0ZL02"/>
<dbReference type="OMA" id="NCEPQLM"/>
<dbReference type="GeneID" id="10501528"/>